<dbReference type="GO" id="GO:0003824">
    <property type="term" value="F:catalytic activity"/>
    <property type="evidence" value="ECO:0007669"/>
    <property type="project" value="UniProtKB-ARBA"/>
</dbReference>
<dbReference type="STRING" id="194963.SAMCFNEI73_Ch1731"/>
<sequence length="58" mass="6448">MVDIPIRCFAVSAVLLRVIDGEAEVLLLRRNHTLVGEWCQIAGGIEEGEKAGRRRCAR</sequence>
<organism evidence="1 2">
    <name type="scientific">Sinorhizobium americanum</name>
    <dbReference type="NCBI Taxonomy" id="194963"/>
    <lineage>
        <taxon>Bacteria</taxon>
        <taxon>Pseudomonadati</taxon>
        <taxon>Pseudomonadota</taxon>
        <taxon>Alphaproteobacteria</taxon>
        <taxon>Hyphomicrobiales</taxon>
        <taxon>Rhizobiaceae</taxon>
        <taxon>Sinorhizobium/Ensifer group</taxon>
        <taxon>Sinorhizobium</taxon>
    </lineage>
</organism>
<reference evidence="1 2" key="1">
    <citation type="submission" date="2015-10" db="EMBL/GenBank/DDBJ databases">
        <title>Genomic differences between typical nodule nitrogen-fixing rhizobial strains and those coming from bean seeds.</title>
        <authorList>
            <person name="Peralta H."/>
            <person name="Aguilar-Vera A."/>
            <person name="Diaz R."/>
            <person name="Mora Y."/>
            <person name="Martinez-Batallar G."/>
            <person name="Salazar E."/>
            <person name="Vargas-Lagunas C."/>
            <person name="Encarnacion S."/>
            <person name="Girard L."/>
            <person name="Mora J."/>
        </authorList>
    </citation>
    <scope>NUCLEOTIDE SEQUENCE [LARGE SCALE GENOMIC DNA]</scope>
    <source>
        <strain evidence="1 2">CFNEI 73</strain>
    </source>
</reference>
<evidence type="ECO:0000313" key="2">
    <source>
        <dbReference type="Proteomes" id="UP000182306"/>
    </source>
</evidence>
<dbReference type="Proteomes" id="UP000182306">
    <property type="component" value="Chromosome"/>
</dbReference>
<dbReference type="Gene3D" id="3.90.79.10">
    <property type="entry name" value="Nucleoside Triphosphate Pyrophosphohydrolase"/>
    <property type="match status" value="1"/>
</dbReference>
<dbReference type="InterPro" id="IPR015797">
    <property type="entry name" value="NUDIX_hydrolase-like_dom_sf"/>
</dbReference>
<dbReference type="KEGG" id="same:SAMCFNEI73_Ch1731"/>
<dbReference type="SUPFAM" id="SSF55811">
    <property type="entry name" value="Nudix"/>
    <property type="match status" value="1"/>
</dbReference>
<dbReference type="EMBL" id="CP013107">
    <property type="protein sequence ID" value="APG91024.1"/>
    <property type="molecule type" value="Genomic_DNA"/>
</dbReference>
<accession>A0A1L3LLS7</accession>
<dbReference type="AlphaFoldDB" id="A0A1L3LLS7"/>
<name>A0A1L3LLS7_9HYPH</name>
<protein>
    <submittedName>
        <fullName evidence="1">NUDIX domain protein</fullName>
    </submittedName>
</protein>
<gene>
    <name evidence="1" type="ORF">SAMCFNEI73_Ch1731</name>
</gene>
<keyword evidence="2" id="KW-1185">Reference proteome</keyword>
<evidence type="ECO:0000313" key="1">
    <source>
        <dbReference type="EMBL" id="APG91024.1"/>
    </source>
</evidence>
<proteinExistence type="predicted"/>